<dbReference type="CDD" id="cd01027">
    <property type="entry name" value="TOPRIM_RNase_M5_like"/>
    <property type="match status" value="1"/>
</dbReference>
<comment type="catalytic activity">
    <reaction evidence="11">
        <text>Endonucleolytic cleavage of RNA, removing 21 and 42 nucleotides, respectively, from the 5'- and 3'-termini of a 5S-rRNA precursor.</text>
        <dbReference type="EC" id="3.1.26.8"/>
    </reaction>
</comment>
<evidence type="ECO:0000313" key="15">
    <source>
        <dbReference type="Proteomes" id="UP001596142"/>
    </source>
</evidence>
<keyword evidence="5" id="KW-0479">Metal-binding</keyword>
<evidence type="ECO:0000256" key="4">
    <source>
        <dbReference type="ARBA" id="ARBA00022722"/>
    </source>
</evidence>
<comment type="caution">
    <text evidence="14">The sequence shown here is derived from an EMBL/GenBank/DDBJ whole genome shotgun (WGS) entry which is preliminary data.</text>
</comment>
<evidence type="ECO:0000256" key="10">
    <source>
        <dbReference type="ARBA" id="ARBA00022884"/>
    </source>
</evidence>
<keyword evidence="2 11" id="KW-0690">Ribosome biogenesis</keyword>
<dbReference type="InterPro" id="IPR004466">
    <property type="entry name" value="RNase_M5"/>
</dbReference>
<keyword evidence="3 11" id="KW-0698">rRNA processing</keyword>
<evidence type="ECO:0000256" key="6">
    <source>
        <dbReference type="ARBA" id="ARBA00022730"/>
    </source>
</evidence>
<evidence type="ECO:0000256" key="2">
    <source>
        <dbReference type="ARBA" id="ARBA00022517"/>
    </source>
</evidence>
<dbReference type="HAMAP" id="MF_01469">
    <property type="entry name" value="RNase_M5"/>
    <property type="match status" value="1"/>
</dbReference>
<keyword evidence="8 11" id="KW-0378">Hydrolase</keyword>
<name>A0ABW0YPP6_9BACI</name>
<accession>A0ABW0YPP6</accession>
<dbReference type="PANTHER" id="PTHR39156">
    <property type="entry name" value="RIBONUCLEASE M5"/>
    <property type="match status" value="1"/>
</dbReference>
<dbReference type="InterPro" id="IPR034141">
    <property type="entry name" value="TOPRIM_RNase_M5-like"/>
</dbReference>
<protein>
    <recommendedName>
        <fullName evidence="11 12">Ribonuclease M5</fullName>
        <ecNumber evidence="11 12">3.1.26.8</ecNumber>
    </recommendedName>
    <alternativeName>
        <fullName evidence="11">RNase M5</fullName>
    </alternativeName>
    <alternativeName>
        <fullName evidence="11">Ribosomal RNA terminal maturase M5</fullName>
    </alternativeName>
</protein>
<keyword evidence="6 11" id="KW-0699">rRNA-binding</keyword>
<evidence type="ECO:0000256" key="9">
    <source>
        <dbReference type="ARBA" id="ARBA00022842"/>
    </source>
</evidence>
<evidence type="ECO:0000259" key="13">
    <source>
        <dbReference type="PROSITE" id="PS50880"/>
    </source>
</evidence>
<dbReference type="InterPro" id="IPR025156">
    <property type="entry name" value="RNase_M5_C"/>
</dbReference>
<organism evidence="14 15">
    <name type="scientific">Thalassorhabdus alkalitolerans</name>
    <dbReference type="NCBI Taxonomy" id="2282697"/>
    <lineage>
        <taxon>Bacteria</taxon>
        <taxon>Bacillati</taxon>
        <taxon>Bacillota</taxon>
        <taxon>Bacilli</taxon>
        <taxon>Bacillales</taxon>
        <taxon>Bacillaceae</taxon>
        <taxon>Thalassorhabdus</taxon>
    </lineage>
</organism>
<reference evidence="15" key="1">
    <citation type="journal article" date="2019" name="Int. J. Syst. Evol. Microbiol.">
        <title>The Global Catalogue of Microorganisms (GCM) 10K type strain sequencing project: providing services to taxonomists for standard genome sequencing and annotation.</title>
        <authorList>
            <consortium name="The Broad Institute Genomics Platform"/>
            <consortium name="The Broad Institute Genome Sequencing Center for Infectious Disease"/>
            <person name="Wu L."/>
            <person name="Ma J."/>
        </authorList>
    </citation>
    <scope>NUCLEOTIDE SEQUENCE [LARGE SCALE GENOMIC DNA]</scope>
    <source>
        <strain evidence="15">CECT 7184</strain>
    </source>
</reference>
<gene>
    <name evidence="11 14" type="primary">rnmV</name>
    <name evidence="14" type="ORF">ACFPU1_17000</name>
</gene>
<dbReference type="GO" id="GO:0043822">
    <property type="term" value="F:ribonuclease M5 activity"/>
    <property type="evidence" value="ECO:0007669"/>
    <property type="project" value="UniProtKB-EC"/>
</dbReference>
<dbReference type="PANTHER" id="PTHR39156:SF1">
    <property type="entry name" value="RIBONUCLEASE M5"/>
    <property type="match status" value="1"/>
</dbReference>
<dbReference type="Gene3D" id="3.40.1360.10">
    <property type="match status" value="1"/>
</dbReference>
<dbReference type="InterPro" id="IPR006171">
    <property type="entry name" value="TOPRIM_dom"/>
</dbReference>
<evidence type="ECO:0000256" key="8">
    <source>
        <dbReference type="ARBA" id="ARBA00022801"/>
    </source>
</evidence>
<keyword evidence="4 11" id="KW-0540">Nuclease</keyword>
<evidence type="ECO:0000256" key="7">
    <source>
        <dbReference type="ARBA" id="ARBA00022759"/>
    </source>
</evidence>
<evidence type="ECO:0000256" key="11">
    <source>
        <dbReference type="HAMAP-Rule" id="MF_01469"/>
    </source>
</evidence>
<dbReference type="Pfam" id="PF01751">
    <property type="entry name" value="Toprim"/>
    <property type="match status" value="1"/>
</dbReference>
<comment type="function">
    <text evidence="11">Required for correct processing of both the 5' and 3' ends of 5S rRNA precursor. Cleaves both sides of a double-stranded region yielding mature 5S rRNA in one step.</text>
</comment>
<comment type="similarity">
    <text evidence="11">Belongs to the ribonuclease M5 family.</text>
</comment>
<dbReference type="EMBL" id="JBHSOZ010000017">
    <property type="protein sequence ID" value="MFC5714445.1"/>
    <property type="molecule type" value="Genomic_DNA"/>
</dbReference>
<evidence type="ECO:0000313" key="14">
    <source>
        <dbReference type="EMBL" id="MFC5714445.1"/>
    </source>
</evidence>
<dbReference type="SUPFAM" id="SSF110455">
    <property type="entry name" value="Toprim domain"/>
    <property type="match status" value="1"/>
</dbReference>
<comment type="subcellular location">
    <subcellularLocation>
        <location evidence="11">Cytoplasm</location>
    </subcellularLocation>
</comment>
<evidence type="ECO:0000256" key="5">
    <source>
        <dbReference type="ARBA" id="ARBA00022723"/>
    </source>
</evidence>
<dbReference type="RefSeq" id="WP_385943164.1">
    <property type="nucleotide sequence ID" value="NZ_JBHSOZ010000017.1"/>
</dbReference>
<keyword evidence="10 11" id="KW-0694">RNA-binding</keyword>
<evidence type="ECO:0000256" key="3">
    <source>
        <dbReference type="ARBA" id="ARBA00022552"/>
    </source>
</evidence>
<dbReference type="PROSITE" id="PS50880">
    <property type="entry name" value="TOPRIM"/>
    <property type="match status" value="1"/>
</dbReference>
<keyword evidence="7 11" id="KW-0255">Endonuclease</keyword>
<sequence length="188" mass="20730">MKIKECIVVEGKDDTTAIKQAVDADTIETNGSAVSHGVIKRIKLAMERRGVIVFTDPDTPGDRIRRIVSEAVPGCKHAFLPKRKALSQNKGSSIGVEHASPEAIREALAAIRTEREEQTSQTISQQDLMDAGLLAGPFARKRRERLGEELGIGYANGKQLLKRLEVFCITEDEFARAVMTVIEEEDTK</sequence>
<feature type="domain" description="Toprim" evidence="13">
    <location>
        <begin position="4"/>
        <end position="87"/>
    </location>
</feature>
<dbReference type="EC" id="3.1.26.8" evidence="11 12"/>
<evidence type="ECO:0000256" key="1">
    <source>
        <dbReference type="ARBA" id="ARBA00022490"/>
    </source>
</evidence>
<keyword evidence="9" id="KW-0460">Magnesium</keyword>
<keyword evidence="1 11" id="KW-0963">Cytoplasm</keyword>
<keyword evidence="15" id="KW-1185">Reference proteome</keyword>
<dbReference type="Proteomes" id="UP001596142">
    <property type="component" value="Unassembled WGS sequence"/>
</dbReference>
<proteinExistence type="inferred from homology"/>
<evidence type="ECO:0000256" key="12">
    <source>
        <dbReference type="NCBIfam" id="TIGR00334"/>
    </source>
</evidence>
<dbReference type="SMART" id="SM00493">
    <property type="entry name" value="TOPRIM"/>
    <property type="match status" value="1"/>
</dbReference>
<dbReference type="Pfam" id="PF13331">
    <property type="entry name" value="DUF4093"/>
    <property type="match status" value="1"/>
</dbReference>
<dbReference type="NCBIfam" id="TIGR00334">
    <property type="entry name" value="5S_RNA_mat_M5"/>
    <property type="match status" value="1"/>
</dbReference>